<sequence>MESFQENWRNMVIFTKTVHPITRQFMLEPNTLHAINSAEEDMLHSYRNRINTYELSLTNGKNWEYYKKIVNPFELVYTQKKYDYFPDSICCLRPLSRSYFKMVEILDLIKFFDIQYIPVSGLSGVTQGLRTAHVCEGPGGFIEALFDESAKRKRKVNVSVAMTLRSRQSNIPGWKRASQFLQKNKNIRVIFGEDHTGDIMKAINQQYFIDYAIHPDYGGKMDIFTADGGFDFSYDYTKQEQMIFPLLVASTKIGFEVLKVGGTFILKLFDFYQKSTVDLLYLLSYHFQEWTIYKPGMSRPCNPEHYFIGKGFIGCSDEVLDSMRLWCCILENNQPLDSLFYTPYAPDFSSIIRHLREESFKSQTEYLERVFFMIDKNDDELIKSYLKRNEKSSYEWCVRFNVPIYSQRRRLVEASHSDLPASSPR</sequence>
<dbReference type="GO" id="GO:0004483">
    <property type="term" value="F:methyltransferase cap1 activity"/>
    <property type="evidence" value="ECO:0007669"/>
    <property type="project" value="TreeGrafter"/>
</dbReference>
<dbReference type="PANTHER" id="PTHR16121:SF0">
    <property type="entry name" value="CAP-SPECIFIC MRNA (NUCLEOSIDE-2'-O-)-METHYLTRANSFERASE 1"/>
    <property type="match status" value="1"/>
</dbReference>
<dbReference type="GO" id="GO:0005737">
    <property type="term" value="C:cytoplasm"/>
    <property type="evidence" value="ECO:0007669"/>
    <property type="project" value="TreeGrafter"/>
</dbReference>
<name>A0A6C0IHT1_9ZZZZ</name>
<organism evidence="2">
    <name type="scientific">viral metagenome</name>
    <dbReference type="NCBI Taxonomy" id="1070528"/>
    <lineage>
        <taxon>unclassified sequences</taxon>
        <taxon>metagenomes</taxon>
        <taxon>organismal metagenomes</taxon>
    </lineage>
</organism>
<evidence type="ECO:0000259" key="1">
    <source>
        <dbReference type="Pfam" id="PF01728"/>
    </source>
</evidence>
<dbReference type="AlphaFoldDB" id="A0A6C0IHT1"/>
<dbReference type="Pfam" id="PF01728">
    <property type="entry name" value="FtsJ"/>
    <property type="match status" value="1"/>
</dbReference>
<dbReference type="InterPro" id="IPR029063">
    <property type="entry name" value="SAM-dependent_MTases_sf"/>
</dbReference>
<evidence type="ECO:0000313" key="2">
    <source>
        <dbReference type="EMBL" id="QHT92532.1"/>
    </source>
</evidence>
<reference evidence="2" key="1">
    <citation type="journal article" date="2020" name="Nature">
        <title>Giant virus diversity and host interactions through global metagenomics.</title>
        <authorList>
            <person name="Schulz F."/>
            <person name="Roux S."/>
            <person name="Paez-Espino D."/>
            <person name="Jungbluth S."/>
            <person name="Walsh D.A."/>
            <person name="Denef V.J."/>
            <person name="McMahon K.D."/>
            <person name="Konstantinidis K.T."/>
            <person name="Eloe-Fadrosh E.A."/>
            <person name="Kyrpides N.C."/>
            <person name="Woyke T."/>
        </authorList>
    </citation>
    <scope>NUCLEOTIDE SEQUENCE</scope>
    <source>
        <strain evidence="2">GVMAG-M-3300023184-88</strain>
    </source>
</reference>
<dbReference type="EMBL" id="MN740188">
    <property type="protein sequence ID" value="QHT92532.1"/>
    <property type="molecule type" value="Genomic_DNA"/>
</dbReference>
<protein>
    <recommendedName>
        <fullName evidence="1">Ribosomal RNA methyltransferase FtsJ domain-containing protein</fullName>
    </recommendedName>
</protein>
<proteinExistence type="predicted"/>
<dbReference type="Gene3D" id="3.40.50.12760">
    <property type="match status" value="1"/>
</dbReference>
<dbReference type="InterPro" id="IPR002877">
    <property type="entry name" value="RNA_MeTrfase_FtsJ_dom"/>
</dbReference>
<dbReference type="SUPFAM" id="SSF53335">
    <property type="entry name" value="S-adenosyl-L-methionine-dependent methyltransferases"/>
    <property type="match status" value="1"/>
</dbReference>
<dbReference type="GO" id="GO:0006370">
    <property type="term" value="P:7-methylguanosine mRNA capping"/>
    <property type="evidence" value="ECO:0007669"/>
    <property type="project" value="TreeGrafter"/>
</dbReference>
<accession>A0A6C0IHT1</accession>
<feature type="domain" description="Ribosomal RNA methyltransferase FtsJ" evidence="1">
    <location>
        <begin position="96"/>
        <end position="312"/>
    </location>
</feature>
<dbReference type="GO" id="GO:0005634">
    <property type="term" value="C:nucleus"/>
    <property type="evidence" value="ECO:0007669"/>
    <property type="project" value="UniProtKB-ARBA"/>
</dbReference>
<dbReference type="InterPro" id="IPR050851">
    <property type="entry name" value="mRNA_Cap_2O-Ribose_MeTrfase"/>
</dbReference>
<dbReference type="PANTHER" id="PTHR16121">
    <property type="entry name" value="CAP-SPECIFIC MRNA (NUCLEOSIDE-2'-O-)-METHYLTRANSFERASE 1-RELATED"/>
    <property type="match status" value="1"/>
</dbReference>
<dbReference type="GO" id="GO:0032259">
    <property type="term" value="P:methylation"/>
    <property type="evidence" value="ECO:0007669"/>
    <property type="project" value="InterPro"/>
</dbReference>